<keyword evidence="4" id="KW-0677">Repeat</keyword>
<dbReference type="InterPro" id="IPR000064">
    <property type="entry name" value="NLP_P60_dom"/>
</dbReference>
<evidence type="ECO:0000259" key="8">
    <source>
        <dbReference type="PROSITE" id="PS51782"/>
    </source>
</evidence>
<dbReference type="GO" id="GO:0006508">
    <property type="term" value="P:proteolysis"/>
    <property type="evidence" value="ECO:0007669"/>
    <property type="project" value="UniProtKB-KW"/>
</dbReference>
<dbReference type="SUPFAM" id="SSF54106">
    <property type="entry name" value="LysM domain"/>
    <property type="match status" value="1"/>
</dbReference>
<proteinExistence type="inferred from homology"/>
<dbReference type="CDD" id="cd00118">
    <property type="entry name" value="LysM"/>
    <property type="match status" value="1"/>
</dbReference>
<dbReference type="PANTHER" id="PTHR47360:SF1">
    <property type="entry name" value="ENDOPEPTIDASE NLPC-RELATED"/>
    <property type="match status" value="1"/>
</dbReference>
<feature type="domain" description="LysM" evidence="8">
    <location>
        <begin position="317"/>
        <end position="361"/>
    </location>
</feature>
<evidence type="ECO:0000313" key="10">
    <source>
        <dbReference type="EMBL" id="BBO24600.1"/>
    </source>
</evidence>
<dbReference type="SMART" id="SM00257">
    <property type="entry name" value="LysM"/>
    <property type="match status" value="2"/>
</dbReference>
<dbReference type="PROSITE" id="PS51935">
    <property type="entry name" value="NLPC_P60"/>
    <property type="match status" value="1"/>
</dbReference>
<dbReference type="Proteomes" id="UP000662873">
    <property type="component" value="Chromosome"/>
</dbReference>
<dbReference type="EMBL" id="AP021858">
    <property type="protein sequence ID" value="BBO24600.1"/>
    <property type="molecule type" value="Genomic_DNA"/>
</dbReference>
<dbReference type="PANTHER" id="PTHR47360">
    <property type="entry name" value="MUREIN DD-ENDOPEPTIDASE MEPS/MUREIN LD-CARBOXYPEPTIDASE"/>
    <property type="match status" value="1"/>
</dbReference>
<evidence type="ECO:0000256" key="3">
    <source>
        <dbReference type="ARBA" id="ARBA00022729"/>
    </source>
</evidence>
<accession>A0A809RAV7</accession>
<dbReference type="InterPro" id="IPR038765">
    <property type="entry name" value="Papain-like_cys_pep_sf"/>
</dbReference>
<dbReference type="KEGG" id="npy:NPRO_21950"/>
<feature type="chain" id="PRO_5035145830" description="LysM domain-containing protein" evidence="7">
    <location>
        <begin position="28"/>
        <end position="700"/>
    </location>
</feature>
<gene>
    <name evidence="10" type="ORF">NPRO_21950</name>
</gene>
<evidence type="ECO:0000256" key="2">
    <source>
        <dbReference type="ARBA" id="ARBA00022670"/>
    </source>
</evidence>
<dbReference type="Gene3D" id="3.90.1720.10">
    <property type="entry name" value="endopeptidase domain like (from Nostoc punctiforme)"/>
    <property type="match status" value="1"/>
</dbReference>
<evidence type="ECO:0008006" key="12">
    <source>
        <dbReference type="Google" id="ProtNLM"/>
    </source>
</evidence>
<dbReference type="SUPFAM" id="SSF54001">
    <property type="entry name" value="Cysteine proteinases"/>
    <property type="match status" value="1"/>
</dbReference>
<dbReference type="InterPro" id="IPR052062">
    <property type="entry name" value="Murein_DD/LD_carboxypeptidase"/>
</dbReference>
<feature type="signal peptide" evidence="7">
    <location>
        <begin position="1"/>
        <end position="27"/>
    </location>
</feature>
<feature type="domain" description="NlpC/P60" evidence="9">
    <location>
        <begin position="516"/>
        <end position="676"/>
    </location>
</feature>
<organism evidence="10 11">
    <name type="scientific">Candidatus Nitrosymbiomonas proteolyticus</name>
    <dbReference type="NCBI Taxonomy" id="2608984"/>
    <lineage>
        <taxon>Bacteria</taxon>
        <taxon>Bacillati</taxon>
        <taxon>Armatimonadota</taxon>
        <taxon>Armatimonadota incertae sedis</taxon>
        <taxon>Candidatus Nitrosymbiomonas</taxon>
    </lineage>
</organism>
<evidence type="ECO:0000256" key="4">
    <source>
        <dbReference type="ARBA" id="ARBA00022737"/>
    </source>
</evidence>
<evidence type="ECO:0000313" key="11">
    <source>
        <dbReference type="Proteomes" id="UP000662873"/>
    </source>
</evidence>
<dbReference type="InterPro" id="IPR036779">
    <property type="entry name" value="LysM_dom_sf"/>
</dbReference>
<protein>
    <recommendedName>
        <fullName evidence="12">LysM domain-containing protein</fullName>
    </recommendedName>
</protein>
<dbReference type="InterPro" id="IPR018392">
    <property type="entry name" value="LysM"/>
</dbReference>
<keyword evidence="3 7" id="KW-0732">Signal</keyword>
<dbReference type="Pfam" id="PF01476">
    <property type="entry name" value="LysM"/>
    <property type="match status" value="2"/>
</dbReference>
<evidence type="ECO:0000256" key="7">
    <source>
        <dbReference type="SAM" id="SignalP"/>
    </source>
</evidence>
<evidence type="ECO:0000256" key="1">
    <source>
        <dbReference type="ARBA" id="ARBA00007074"/>
    </source>
</evidence>
<evidence type="ECO:0000256" key="5">
    <source>
        <dbReference type="ARBA" id="ARBA00022801"/>
    </source>
</evidence>
<evidence type="ECO:0000256" key="6">
    <source>
        <dbReference type="ARBA" id="ARBA00022807"/>
    </source>
</evidence>
<dbReference type="Gene3D" id="3.10.350.10">
    <property type="entry name" value="LysM domain"/>
    <property type="match status" value="1"/>
</dbReference>
<keyword evidence="2" id="KW-0645">Protease</keyword>
<keyword evidence="6" id="KW-0788">Thiol protease</keyword>
<dbReference type="PROSITE" id="PS51782">
    <property type="entry name" value="LYSM"/>
    <property type="match status" value="1"/>
</dbReference>
<comment type="similarity">
    <text evidence="1">Belongs to the peptidase C40 family.</text>
</comment>
<dbReference type="GO" id="GO:0008234">
    <property type="term" value="F:cysteine-type peptidase activity"/>
    <property type="evidence" value="ECO:0007669"/>
    <property type="project" value="UniProtKB-KW"/>
</dbReference>
<reference evidence="10" key="1">
    <citation type="journal article" name="DNA Res.">
        <title>The physiological potential of anammox bacteria as revealed by their core genome structure.</title>
        <authorList>
            <person name="Okubo T."/>
            <person name="Toyoda A."/>
            <person name="Fukuhara K."/>
            <person name="Uchiyama I."/>
            <person name="Harigaya Y."/>
            <person name="Kuroiwa M."/>
            <person name="Suzuki T."/>
            <person name="Murakami Y."/>
            <person name="Suwa Y."/>
            <person name="Takami H."/>
        </authorList>
    </citation>
    <scope>NUCLEOTIDE SEQUENCE</scope>
    <source>
        <strain evidence="10">317325-2</strain>
    </source>
</reference>
<name>A0A809RAV7_9BACT</name>
<keyword evidence="5" id="KW-0378">Hydrolase</keyword>
<evidence type="ECO:0000259" key="9">
    <source>
        <dbReference type="PROSITE" id="PS51935"/>
    </source>
</evidence>
<sequence>MSSICAGQAQRSLWAALLLGAASWSVAQRDLPKLAIEVDGQSAPSMSPALYTDDQYLLPVGAGIRAILPGAIVRQESPKWIAVEFGGRTLVRIPLKGGGDYAEVYGPSRTEGTGPSRIVPMRSDIIEDPGRQYRNMIDIEDLASIFGTTFDIDATRIALYTTAYWAREVGIGDEIADRRRSANLPHQPDFGISPPAASLSMWVRPPRPSFVQIYKIENGRIEPIFHKNPILGDTVDHAQPGYKPVMRAAQKEKAVRAASRFFGIEPGLYGSYVALVTTTDFGYDDPLQAIREGKLADDDWSIVGFRQRVVDSPIRFESVLAKAGDTLESIASTYGLDPSLLANLNGYRADDVLQPGQRIVVVAGIDEQAVLRQLDVNFEVTGVRVARFGDTVESLAQRCRVDAETFLSANASIPIGGEVVPGELVNLVRKKGSSDPPEGSDDVEVIDRVGRLTVQTPVREGVDPNSKVLVTADPSNVRVIHKLANLSLYFINVDEFDGYVPMGAVLVRGDSEPVAYLGNPQVAQVALRYLGTPYKWGGNKLESGIDCSHFVSGVFAQLRQKAPSPPVANQEDVGTIVHWKPGPYFRQGKPQVFTDPMPSFSKLAVGDRIIVQRDTRGEKVGSRHTGVYIGELRNHAKFGNVKNAVVHASSSRGVTVDNLPTSHLWKDYRFSLRDSLGSVETLEDLLVAEVARILMQEAVQ</sequence>
<dbReference type="AlphaFoldDB" id="A0A809RAV7"/>
<dbReference type="Pfam" id="PF00877">
    <property type="entry name" value="NLPC_P60"/>
    <property type="match status" value="1"/>
</dbReference>